<evidence type="ECO:0000256" key="2">
    <source>
        <dbReference type="ARBA" id="ARBA00022475"/>
    </source>
</evidence>
<protein>
    <submittedName>
        <fullName evidence="7">O-antigen/teichoic acid export membrane protein</fullName>
    </submittedName>
</protein>
<dbReference type="PANTHER" id="PTHR30250">
    <property type="entry name" value="PST FAMILY PREDICTED COLANIC ACID TRANSPORTER"/>
    <property type="match status" value="1"/>
</dbReference>
<gene>
    <name evidence="7" type="ORF">EDD72_105104</name>
</gene>
<reference evidence="7 8" key="1">
    <citation type="submission" date="2019-03" db="EMBL/GenBank/DDBJ databases">
        <title>Genomic Encyclopedia of Type Strains, Phase IV (KMG-IV): sequencing the most valuable type-strain genomes for metagenomic binning, comparative biology and taxonomic classification.</title>
        <authorList>
            <person name="Goeker M."/>
        </authorList>
    </citation>
    <scope>NUCLEOTIDE SEQUENCE [LARGE SCALE GENOMIC DNA]</scope>
    <source>
        <strain evidence="7 8">DSM 23802</strain>
    </source>
</reference>
<feature type="transmembrane region" description="Helical" evidence="6">
    <location>
        <begin position="118"/>
        <end position="135"/>
    </location>
</feature>
<evidence type="ECO:0000256" key="4">
    <source>
        <dbReference type="ARBA" id="ARBA00022989"/>
    </source>
</evidence>
<dbReference type="CDD" id="cd13128">
    <property type="entry name" value="MATE_Wzx_like"/>
    <property type="match status" value="1"/>
</dbReference>
<proteinExistence type="predicted"/>
<dbReference type="PANTHER" id="PTHR30250:SF11">
    <property type="entry name" value="O-ANTIGEN TRANSPORTER-RELATED"/>
    <property type="match status" value="1"/>
</dbReference>
<evidence type="ECO:0000256" key="5">
    <source>
        <dbReference type="ARBA" id="ARBA00023136"/>
    </source>
</evidence>
<feature type="transmembrane region" description="Helical" evidence="6">
    <location>
        <begin position="299"/>
        <end position="321"/>
    </location>
</feature>
<evidence type="ECO:0000256" key="6">
    <source>
        <dbReference type="SAM" id="Phobius"/>
    </source>
</evidence>
<feature type="transmembrane region" description="Helical" evidence="6">
    <location>
        <begin position="386"/>
        <end position="408"/>
    </location>
</feature>
<feature type="transmembrane region" description="Helical" evidence="6">
    <location>
        <begin position="327"/>
        <end position="349"/>
    </location>
</feature>
<dbReference type="AlphaFoldDB" id="A0A4R3KIW5"/>
<feature type="transmembrane region" description="Helical" evidence="6">
    <location>
        <begin position="233"/>
        <end position="254"/>
    </location>
</feature>
<keyword evidence="2" id="KW-1003">Cell membrane</keyword>
<keyword evidence="3 6" id="KW-0812">Transmembrane</keyword>
<evidence type="ECO:0000256" key="1">
    <source>
        <dbReference type="ARBA" id="ARBA00004651"/>
    </source>
</evidence>
<feature type="transmembrane region" description="Helical" evidence="6">
    <location>
        <begin position="83"/>
        <end position="106"/>
    </location>
</feature>
<evidence type="ECO:0000313" key="7">
    <source>
        <dbReference type="EMBL" id="TCS83362.1"/>
    </source>
</evidence>
<keyword evidence="8" id="KW-1185">Reference proteome</keyword>
<organism evidence="7 8">
    <name type="scientific">Tepidibacillus fermentans</name>
    <dbReference type="NCBI Taxonomy" id="1281767"/>
    <lineage>
        <taxon>Bacteria</taxon>
        <taxon>Bacillati</taxon>
        <taxon>Bacillota</taxon>
        <taxon>Bacilli</taxon>
        <taxon>Bacillales</taxon>
        <taxon>Bacillaceae</taxon>
        <taxon>Tepidibacillus</taxon>
    </lineage>
</organism>
<evidence type="ECO:0000313" key="8">
    <source>
        <dbReference type="Proteomes" id="UP000295788"/>
    </source>
</evidence>
<dbReference type="InterPro" id="IPR002797">
    <property type="entry name" value="Polysacc_synth"/>
</dbReference>
<name>A0A4R3KIW5_9BACI</name>
<comment type="subcellular location">
    <subcellularLocation>
        <location evidence="1">Cell membrane</location>
        <topology evidence="1">Multi-pass membrane protein</topology>
    </subcellularLocation>
</comment>
<dbReference type="RefSeq" id="WP_132767819.1">
    <property type="nucleotide sequence ID" value="NZ_SMAB01000005.1"/>
</dbReference>
<dbReference type="Pfam" id="PF01943">
    <property type="entry name" value="Polysacc_synt"/>
    <property type="match status" value="1"/>
</dbReference>
<feature type="transmembrane region" description="Helical" evidence="6">
    <location>
        <begin position="260"/>
        <end position="279"/>
    </location>
</feature>
<feature type="transmembrane region" description="Helical" evidence="6">
    <location>
        <begin position="21"/>
        <end position="38"/>
    </location>
</feature>
<keyword evidence="4 6" id="KW-1133">Transmembrane helix</keyword>
<dbReference type="OrthoDB" id="8482265at2"/>
<feature type="transmembrane region" description="Helical" evidence="6">
    <location>
        <begin position="147"/>
        <end position="170"/>
    </location>
</feature>
<feature type="transmembrane region" description="Helical" evidence="6">
    <location>
        <begin position="176"/>
        <end position="196"/>
    </location>
</feature>
<feature type="transmembrane region" description="Helical" evidence="6">
    <location>
        <begin position="44"/>
        <end position="71"/>
    </location>
</feature>
<dbReference type="InterPro" id="IPR050833">
    <property type="entry name" value="Poly_Biosynth_Transport"/>
</dbReference>
<comment type="caution">
    <text evidence="7">The sequence shown here is derived from an EMBL/GenBank/DDBJ whole genome shotgun (WGS) entry which is preliminary data.</text>
</comment>
<dbReference type="Proteomes" id="UP000295788">
    <property type="component" value="Unassembled WGS sequence"/>
</dbReference>
<keyword evidence="5 6" id="KW-0472">Membrane</keyword>
<evidence type="ECO:0000256" key="3">
    <source>
        <dbReference type="ARBA" id="ARBA00022692"/>
    </source>
</evidence>
<dbReference type="EMBL" id="SMAB01000005">
    <property type="protein sequence ID" value="TCS83362.1"/>
    <property type="molecule type" value="Genomic_DNA"/>
</dbReference>
<feature type="transmembrane region" description="Helical" evidence="6">
    <location>
        <begin position="361"/>
        <end position="380"/>
    </location>
</feature>
<sequence>MGKSNSFIRNSTSTLIRQVTSILIGLVTQILIARYLGADGQGKYALITLLSTLLFTFFNLGVGVSSAYYIGQGKVKLSSIYKTNNISALVLGAISFFVGLVVIFFFHEQFFSGISQSYLLLTLLILPILFMNQFIQTVFQGVEDFISYNVIGLLNQLTILLVSILLIVVFDFGINGAVFAFLFGQVITYIVSVYLAKKRLSLGIKDGEFSYSYFKDSLTYGIKAHLSNVMTFLNYRVSMLIISYFINPAAVGIYNNAVSIAERIWIFSTSISLVLFPRISSYKKEEERNALTSIVSRNVLLLSVFIGVVFYLLSDFIILLLFGKEYISGSMALKLLLPGIILGSTTRIISNDLSGRGKVEINMYTSFITVALNIVLNLIMVPRLGINGASLASTITYGMDFFIKVILFKRITGVPYHKFLLVGQEDFQMYGRLIHKVSIRVRKV</sequence>
<accession>A0A4R3KIW5</accession>
<dbReference type="GO" id="GO:0005886">
    <property type="term" value="C:plasma membrane"/>
    <property type="evidence" value="ECO:0007669"/>
    <property type="project" value="UniProtKB-SubCell"/>
</dbReference>